<evidence type="ECO:0000256" key="5">
    <source>
        <dbReference type="ARBA" id="ARBA00022989"/>
    </source>
</evidence>
<feature type="non-terminal residue" evidence="8">
    <location>
        <position position="258"/>
    </location>
</feature>
<comment type="caution">
    <text evidence="8">The sequence shown here is derived from an EMBL/GenBank/DDBJ whole genome shotgun (WGS) entry which is preliminary data.</text>
</comment>
<dbReference type="GO" id="GO:0005337">
    <property type="term" value="F:nucleoside transmembrane transporter activity"/>
    <property type="evidence" value="ECO:0007669"/>
    <property type="project" value="InterPro"/>
</dbReference>
<protein>
    <submittedName>
        <fullName evidence="8">Uncharacterized protein</fullName>
    </submittedName>
</protein>
<dbReference type="InterPro" id="IPR002259">
    <property type="entry name" value="Eqnu_transpt"/>
</dbReference>
<feature type="transmembrane region" description="Helical" evidence="7">
    <location>
        <begin position="69"/>
        <end position="89"/>
    </location>
</feature>
<organism evidence="8 9">
    <name type="scientific">Meganyctiphanes norvegica</name>
    <name type="common">Northern krill</name>
    <name type="synonym">Thysanopoda norvegica</name>
    <dbReference type="NCBI Taxonomy" id="48144"/>
    <lineage>
        <taxon>Eukaryota</taxon>
        <taxon>Metazoa</taxon>
        <taxon>Ecdysozoa</taxon>
        <taxon>Arthropoda</taxon>
        <taxon>Crustacea</taxon>
        <taxon>Multicrustacea</taxon>
        <taxon>Malacostraca</taxon>
        <taxon>Eumalacostraca</taxon>
        <taxon>Eucarida</taxon>
        <taxon>Euphausiacea</taxon>
        <taxon>Euphausiidae</taxon>
        <taxon>Meganyctiphanes</taxon>
    </lineage>
</organism>
<feature type="transmembrane region" description="Helical" evidence="7">
    <location>
        <begin position="163"/>
        <end position="181"/>
    </location>
</feature>
<keyword evidence="4 7" id="KW-0812">Transmembrane</keyword>
<accession>A0AAV2SI90</accession>
<sequence length="258" mass="29484">MNIYYLQMLKLMNVIYNNDKLNVCNVYTGFSTSNILPTYLVLRVFSSLARIISLGIAGLEEQDPRLSGMVYFIIADVTLLLTMVSYHYCTSLEYYRSVTGSADKDKGTKQSVSQQWDTYKTVMKKVWPLGFTMSMVLLITMSVYPSVVVYVTSMYPSSQWTEVYFQPTITFLLFNIGDVLGREVTRWVTWPGSSGWGVHILGLSRIVMIPLFLLCHGDNKTFPTLLDNDAYYIILMFIFGISNGYVATLTYIFYPKIL</sequence>
<evidence type="ECO:0000256" key="6">
    <source>
        <dbReference type="ARBA" id="ARBA00023136"/>
    </source>
</evidence>
<dbReference type="PANTHER" id="PTHR10332">
    <property type="entry name" value="EQUILIBRATIVE NUCLEOSIDE TRANSPORTER"/>
    <property type="match status" value="1"/>
</dbReference>
<dbReference type="GO" id="GO:0005886">
    <property type="term" value="C:plasma membrane"/>
    <property type="evidence" value="ECO:0007669"/>
    <property type="project" value="TreeGrafter"/>
</dbReference>
<name>A0AAV2SI90_MEGNR</name>
<gene>
    <name evidence="8" type="ORF">MNOR_LOCUS37013</name>
</gene>
<keyword evidence="3" id="KW-0813">Transport</keyword>
<dbReference type="Proteomes" id="UP001497623">
    <property type="component" value="Unassembled WGS sequence"/>
</dbReference>
<dbReference type="PANTHER" id="PTHR10332:SF88">
    <property type="entry name" value="EQUILIBRATIVE NUCLEOSIDE TRANSPORTER 1, ISOFORM A"/>
    <property type="match status" value="1"/>
</dbReference>
<evidence type="ECO:0000313" key="8">
    <source>
        <dbReference type="EMBL" id="CAL4195070.1"/>
    </source>
</evidence>
<dbReference type="Pfam" id="PF01733">
    <property type="entry name" value="Nucleoside_tran"/>
    <property type="match status" value="1"/>
</dbReference>
<keyword evidence="9" id="KW-1185">Reference proteome</keyword>
<evidence type="ECO:0000256" key="7">
    <source>
        <dbReference type="SAM" id="Phobius"/>
    </source>
</evidence>
<dbReference type="AlphaFoldDB" id="A0AAV2SI90"/>
<dbReference type="EMBL" id="CAXKWB010071421">
    <property type="protein sequence ID" value="CAL4195070.1"/>
    <property type="molecule type" value="Genomic_DNA"/>
</dbReference>
<reference evidence="8 9" key="1">
    <citation type="submission" date="2024-05" db="EMBL/GenBank/DDBJ databases">
        <authorList>
            <person name="Wallberg A."/>
        </authorList>
    </citation>
    <scope>NUCLEOTIDE SEQUENCE [LARGE SCALE GENOMIC DNA]</scope>
</reference>
<evidence type="ECO:0000256" key="1">
    <source>
        <dbReference type="ARBA" id="ARBA00004141"/>
    </source>
</evidence>
<evidence type="ECO:0000313" key="9">
    <source>
        <dbReference type="Proteomes" id="UP001497623"/>
    </source>
</evidence>
<evidence type="ECO:0000256" key="4">
    <source>
        <dbReference type="ARBA" id="ARBA00022692"/>
    </source>
</evidence>
<feature type="transmembrane region" description="Helical" evidence="7">
    <location>
        <begin position="193"/>
        <end position="213"/>
    </location>
</feature>
<feature type="transmembrane region" description="Helical" evidence="7">
    <location>
        <begin position="233"/>
        <end position="254"/>
    </location>
</feature>
<evidence type="ECO:0000256" key="2">
    <source>
        <dbReference type="ARBA" id="ARBA00007965"/>
    </source>
</evidence>
<keyword evidence="6 7" id="KW-0472">Membrane</keyword>
<feature type="transmembrane region" description="Helical" evidence="7">
    <location>
        <begin position="129"/>
        <end position="151"/>
    </location>
</feature>
<comment type="similarity">
    <text evidence="2">Belongs to the SLC29A/ENT transporter (TC 2.A.57) family.</text>
</comment>
<comment type="subcellular location">
    <subcellularLocation>
        <location evidence="1">Membrane</location>
        <topology evidence="1">Multi-pass membrane protein</topology>
    </subcellularLocation>
</comment>
<proteinExistence type="inferred from homology"/>
<keyword evidence="5 7" id="KW-1133">Transmembrane helix</keyword>
<evidence type="ECO:0000256" key="3">
    <source>
        <dbReference type="ARBA" id="ARBA00022448"/>
    </source>
</evidence>